<dbReference type="InterPro" id="IPR029058">
    <property type="entry name" value="AB_hydrolase_fold"/>
</dbReference>
<proteinExistence type="predicted"/>
<evidence type="ECO:0000259" key="2">
    <source>
        <dbReference type="Pfam" id="PF08237"/>
    </source>
</evidence>
<gene>
    <name evidence="3" type="ORF">RMCB_7120</name>
</gene>
<evidence type="ECO:0000313" key="4">
    <source>
        <dbReference type="Proteomes" id="UP000069620"/>
    </source>
</evidence>
<name>A0A100W7L7_9MYCO</name>
<dbReference type="SUPFAM" id="SSF53474">
    <property type="entry name" value="alpha/beta-Hydrolases"/>
    <property type="match status" value="1"/>
</dbReference>
<feature type="compositionally biased region" description="Polar residues" evidence="1">
    <location>
        <begin position="387"/>
        <end position="400"/>
    </location>
</feature>
<evidence type="ECO:0000256" key="1">
    <source>
        <dbReference type="SAM" id="MobiDB-lite"/>
    </source>
</evidence>
<organism evidence="3 4">
    <name type="scientific">Mycolicibacterium brisbanense</name>
    <dbReference type="NCBI Taxonomy" id="146020"/>
    <lineage>
        <taxon>Bacteria</taxon>
        <taxon>Bacillati</taxon>
        <taxon>Actinomycetota</taxon>
        <taxon>Actinomycetes</taxon>
        <taxon>Mycobacteriales</taxon>
        <taxon>Mycobacteriaceae</taxon>
        <taxon>Mycolicibacterium</taxon>
    </lineage>
</organism>
<comment type="caution">
    <text evidence="3">The sequence shown here is derived from an EMBL/GenBank/DDBJ whole genome shotgun (WGS) entry which is preliminary data.</text>
</comment>
<reference evidence="4" key="2">
    <citation type="submission" date="2016-02" db="EMBL/GenBank/DDBJ databases">
        <title>Draft genome sequence of five rapidly growing Mycobacterium species.</title>
        <authorList>
            <person name="Katahira K."/>
            <person name="Gotou Y."/>
            <person name="Iida K."/>
            <person name="Ogura Y."/>
            <person name="Hayashi T."/>
        </authorList>
    </citation>
    <scope>NUCLEOTIDE SEQUENCE [LARGE SCALE GENOMIC DNA]</scope>
    <source>
        <strain evidence="4">JCM15654</strain>
    </source>
</reference>
<dbReference type="Pfam" id="PF08237">
    <property type="entry name" value="PE-PPE"/>
    <property type="match status" value="1"/>
</dbReference>
<feature type="compositionally biased region" description="Low complexity" evidence="1">
    <location>
        <begin position="527"/>
        <end position="539"/>
    </location>
</feature>
<dbReference type="AlphaFoldDB" id="A0A100W7L7"/>
<dbReference type="EMBL" id="BCSX01000068">
    <property type="protein sequence ID" value="GAS93024.1"/>
    <property type="molecule type" value="Genomic_DNA"/>
</dbReference>
<evidence type="ECO:0000313" key="3">
    <source>
        <dbReference type="EMBL" id="GAS93024.1"/>
    </source>
</evidence>
<dbReference type="InterPro" id="IPR013228">
    <property type="entry name" value="PE-PPE_C"/>
</dbReference>
<feature type="compositionally biased region" description="Low complexity" evidence="1">
    <location>
        <begin position="429"/>
        <end position="462"/>
    </location>
</feature>
<dbReference type="Proteomes" id="UP000069620">
    <property type="component" value="Unassembled WGS sequence"/>
</dbReference>
<keyword evidence="4" id="KW-1185">Reference proteome</keyword>
<protein>
    <submittedName>
        <fullName evidence="3">PE-PPE, C-terminal domain protein</fullName>
    </submittedName>
</protein>
<reference evidence="4" key="1">
    <citation type="journal article" date="2016" name="Genome Announc.">
        <title>Draft Genome Sequences of Five Rapidly Growing Mycobacterium Species, M. thermoresistibile, M. fortuitum subsp. acetamidolyticum, M. canariasense, M. brisbanense, and M. novocastrense.</title>
        <authorList>
            <person name="Katahira K."/>
            <person name="Ogura Y."/>
            <person name="Gotoh Y."/>
            <person name="Hayashi T."/>
        </authorList>
    </citation>
    <scope>NUCLEOTIDE SEQUENCE [LARGE SCALE GENOMIC DNA]</scope>
    <source>
        <strain evidence="4">JCM15654</strain>
    </source>
</reference>
<feature type="compositionally biased region" description="Low complexity" evidence="1">
    <location>
        <begin position="401"/>
        <end position="415"/>
    </location>
</feature>
<feature type="domain" description="PE-PPE" evidence="2">
    <location>
        <begin position="74"/>
        <end position="297"/>
    </location>
</feature>
<accession>A0A100W7L7</accession>
<dbReference type="Gene3D" id="3.40.50.1820">
    <property type="entry name" value="alpha/beta hydrolase"/>
    <property type="match status" value="1"/>
</dbReference>
<sequence>MALLVLGAAVLLALTATMTSVFTLTAASNYIVRGTQYAQPFCRPYCGTLDTPQQNIDLATPYIDATVNPPAGQPNVFVNYPASFWPVSVGYFHAMTYDDAVAAGVAALPSPGTIDSGSVIFGYSQGANVATQYKRSFNQYWANNPGTPPAVSFVLIGNGNRPNGGALERFRGLYIPGLDFTFSGATPTTTAGAAPGQITTYDIAQQYDGFADFPTNPLNPFAMANAAAGLVLVHPNYQNVDPNSAIYQGSQGDTAYYLIPTYPVPLLMPIAKIPGAGPIIADTLDPVMRVLIESGYDRTINPGQPTPANIFYFPNPVKFAAALAVAIPTGLFIGLEDLAGERVPGTPPAYVQGQGAYGIFGPPVTLPNQPPPPVSLSQVMAAASLLSGQSQTGNANPTEPQQVSATQTSALSTQTPAPPETGGSGTGEVGTEPTGTTPTGSAESASATQGASTTSEPEATKPSLPPLLPLLTKPKMNVVRGTTTTSGKSVSAGTKDPTSSLKSVVTKTITSIEKALGTKPAGAKTQSDAATSSSAGAGA</sequence>
<feature type="compositionally biased region" description="Polar residues" evidence="1">
    <location>
        <begin position="480"/>
        <end position="511"/>
    </location>
</feature>
<feature type="region of interest" description="Disordered" evidence="1">
    <location>
        <begin position="387"/>
        <end position="539"/>
    </location>
</feature>